<dbReference type="EMBL" id="JADKGY010000014">
    <property type="protein sequence ID" value="MBK9983242.1"/>
    <property type="molecule type" value="Genomic_DNA"/>
</dbReference>
<accession>A0A9D7SWK3</accession>
<dbReference type="AlphaFoldDB" id="A0A9D7SWK3"/>
<gene>
    <name evidence="1" type="ORF">IPP15_12685</name>
</gene>
<comment type="caution">
    <text evidence="1">The sequence shown here is derived from an EMBL/GenBank/DDBJ whole genome shotgun (WGS) entry which is preliminary data.</text>
</comment>
<reference evidence="1 2" key="1">
    <citation type="submission" date="2020-10" db="EMBL/GenBank/DDBJ databases">
        <title>Connecting structure to function with the recovery of over 1000 high-quality activated sludge metagenome-assembled genomes encoding full-length rRNA genes using long-read sequencing.</title>
        <authorList>
            <person name="Singleton C.M."/>
            <person name="Petriglieri F."/>
            <person name="Kristensen J.M."/>
            <person name="Kirkegaard R.H."/>
            <person name="Michaelsen T.Y."/>
            <person name="Andersen M.H."/>
            <person name="Karst S.M."/>
            <person name="Dueholm M.S."/>
            <person name="Nielsen P.H."/>
            <person name="Albertsen M."/>
        </authorList>
    </citation>
    <scope>NUCLEOTIDE SEQUENCE [LARGE SCALE GENOMIC DNA]</scope>
    <source>
        <strain evidence="1">Ribe_18-Q3-R11-54_MAXAC.273</strain>
    </source>
</reference>
<name>A0A9D7SWK3_9BACT</name>
<protein>
    <submittedName>
        <fullName evidence="1">Uncharacterized protein</fullName>
    </submittedName>
</protein>
<evidence type="ECO:0000313" key="1">
    <source>
        <dbReference type="EMBL" id="MBK9983242.1"/>
    </source>
</evidence>
<organism evidence="1 2">
    <name type="scientific">Candidatus Opimibacter skivensis</name>
    <dbReference type="NCBI Taxonomy" id="2982028"/>
    <lineage>
        <taxon>Bacteria</taxon>
        <taxon>Pseudomonadati</taxon>
        <taxon>Bacteroidota</taxon>
        <taxon>Saprospiria</taxon>
        <taxon>Saprospirales</taxon>
        <taxon>Saprospiraceae</taxon>
        <taxon>Candidatus Opimibacter</taxon>
    </lineage>
</organism>
<sequence>MGFESKYNVKTGAKGYEISITQQVTSIALKNQCVQTNGTGMLRMKNLHRLIQNRY</sequence>
<dbReference type="Proteomes" id="UP000808337">
    <property type="component" value="Unassembled WGS sequence"/>
</dbReference>
<evidence type="ECO:0000313" key="2">
    <source>
        <dbReference type="Proteomes" id="UP000808337"/>
    </source>
</evidence>
<proteinExistence type="predicted"/>